<protein>
    <submittedName>
        <fullName evidence="1">Uncharacterized protein</fullName>
    </submittedName>
</protein>
<gene>
    <name evidence="1" type="ORF">BAE44_0005564</name>
</gene>
<name>A0A1E5W7S6_9POAL</name>
<dbReference type="Gene3D" id="3.40.140.10">
    <property type="entry name" value="Cytidine Deaminase, domain 2"/>
    <property type="match status" value="1"/>
</dbReference>
<reference evidence="1 2" key="1">
    <citation type="submission" date="2016-09" db="EMBL/GenBank/DDBJ databases">
        <title>The draft genome of Dichanthelium oligosanthes: A C3 panicoid grass species.</title>
        <authorList>
            <person name="Studer A.J."/>
            <person name="Schnable J.C."/>
            <person name="Brutnell T.P."/>
        </authorList>
    </citation>
    <scope>NUCLEOTIDE SEQUENCE [LARGE SCALE GENOMIC DNA]</scope>
    <source>
        <strain evidence="2">cv. Kellogg 1175</strain>
        <tissue evidence="1">Leaf</tissue>
    </source>
</reference>
<organism evidence="1 2">
    <name type="scientific">Dichanthelium oligosanthes</name>
    <dbReference type="NCBI Taxonomy" id="888268"/>
    <lineage>
        <taxon>Eukaryota</taxon>
        <taxon>Viridiplantae</taxon>
        <taxon>Streptophyta</taxon>
        <taxon>Embryophyta</taxon>
        <taxon>Tracheophyta</taxon>
        <taxon>Spermatophyta</taxon>
        <taxon>Magnoliopsida</taxon>
        <taxon>Liliopsida</taxon>
        <taxon>Poales</taxon>
        <taxon>Poaceae</taxon>
        <taxon>PACMAD clade</taxon>
        <taxon>Panicoideae</taxon>
        <taxon>Panicodae</taxon>
        <taxon>Paniceae</taxon>
        <taxon>Dichantheliinae</taxon>
        <taxon>Dichanthelium</taxon>
    </lineage>
</organism>
<dbReference type="GO" id="GO:0003824">
    <property type="term" value="F:catalytic activity"/>
    <property type="evidence" value="ECO:0007669"/>
    <property type="project" value="InterPro"/>
</dbReference>
<sequence length="93" mass="10305">MCFASIRASKIKKVVYGAKADAAVAAGFDASVPDAFVEYYRKSGIEVRHVDDSTARLPGWPSMSLLRHGKFRMKQCTGREEQEVGGLGRPKEW</sequence>
<accession>A0A1E5W7S6</accession>
<proteinExistence type="predicted"/>
<evidence type="ECO:0000313" key="2">
    <source>
        <dbReference type="Proteomes" id="UP000095767"/>
    </source>
</evidence>
<dbReference type="SUPFAM" id="SSF53927">
    <property type="entry name" value="Cytidine deaminase-like"/>
    <property type="match status" value="1"/>
</dbReference>
<dbReference type="EMBL" id="LWDX02018782">
    <property type="protein sequence ID" value="OEL33417.1"/>
    <property type="molecule type" value="Genomic_DNA"/>
</dbReference>
<dbReference type="Proteomes" id="UP000095767">
    <property type="component" value="Unassembled WGS sequence"/>
</dbReference>
<dbReference type="STRING" id="888268.A0A1E5W7S6"/>
<evidence type="ECO:0000313" key="1">
    <source>
        <dbReference type="EMBL" id="OEL33417.1"/>
    </source>
</evidence>
<keyword evidence="2" id="KW-1185">Reference proteome</keyword>
<dbReference type="InterPro" id="IPR016193">
    <property type="entry name" value="Cytidine_deaminase-like"/>
</dbReference>
<dbReference type="AlphaFoldDB" id="A0A1E5W7S6"/>
<comment type="caution">
    <text evidence="1">The sequence shown here is derived from an EMBL/GenBank/DDBJ whole genome shotgun (WGS) entry which is preliminary data.</text>
</comment>